<reference evidence="1" key="1">
    <citation type="submission" date="2022-10" db="EMBL/GenBank/DDBJ databases">
        <title>Complete Genome of Trichothecium roseum strain YXFP-22015, a Plant Pathogen Isolated from Citrus.</title>
        <authorList>
            <person name="Wang Y."/>
            <person name="Zhu L."/>
        </authorList>
    </citation>
    <scope>NUCLEOTIDE SEQUENCE</scope>
    <source>
        <strain evidence="1">YXFP-22015</strain>
    </source>
</reference>
<comment type="caution">
    <text evidence="1">The sequence shown here is derived from an EMBL/GenBank/DDBJ whole genome shotgun (WGS) entry which is preliminary data.</text>
</comment>
<evidence type="ECO:0000313" key="1">
    <source>
        <dbReference type="EMBL" id="KAI9898053.1"/>
    </source>
</evidence>
<accession>A0ACC0UXU8</accession>
<keyword evidence="2" id="KW-1185">Reference proteome</keyword>
<protein>
    <submittedName>
        <fullName evidence="1">Uncharacterized protein</fullName>
    </submittedName>
</protein>
<proteinExistence type="predicted"/>
<sequence>MYHRPLATAAIILATALFLSHLLPLTRQSTSSPFSPSTGTTGTGTGGMSPPTPIEVASRLLAPLNLTVRSATVLQTLWAGYGHICALEAVPSSPTPSEQDPVSGSNPGFGSGPSIPLILKLISPPKSVAGREGQDETQDEGHLRKMLSYQVEQYFYARLAPHLHPETTPVARCLASTYGNDASSSFSAAGEGAKDILDGGAVIATVMEDLRVHFPVAGGKRDVLTPTQVHAALDWLATFHASSRALYDPQQDLPEFLLPPLQEAKRRRQHLTTTTTTTATTNDEKGKDAVGSRVWLNGGYTYLSTRLTEYASLRRDRSSEWSPALTDPSPSLPDDLSPAEAAARVLAPRGHHARPAESLIHGDVKSENLFSNAAGDRVAFYDFQYVGLGLGVCDLAKLFTCSVPMQLLLTESDGLDGDSVPMGEGEKALLRRYRGKLLSPQGGAAEDAYPWDDFVRHWETALVDWCRFQASWGFWGNTEWLEARVRFILADDSWVQWVKQDLLKAGKHT</sequence>
<dbReference type="EMBL" id="CM047945">
    <property type="protein sequence ID" value="KAI9898053.1"/>
    <property type="molecule type" value="Genomic_DNA"/>
</dbReference>
<evidence type="ECO:0000313" key="2">
    <source>
        <dbReference type="Proteomes" id="UP001163324"/>
    </source>
</evidence>
<gene>
    <name evidence="1" type="ORF">N3K66_006413</name>
</gene>
<name>A0ACC0UXU8_9HYPO</name>
<dbReference type="Proteomes" id="UP001163324">
    <property type="component" value="Chromosome 6"/>
</dbReference>
<organism evidence="1 2">
    <name type="scientific">Trichothecium roseum</name>
    <dbReference type="NCBI Taxonomy" id="47278"/>
    <lineage>
        <taxon>Eukaryota</taxon>
        <taxon>Fungi</taxon>
        <taxon>Dikarya</taxon>
        <taxon>Ascomycota</taxon>
        <taxon>Pezizomycotina</taxon>
        <taxon>Sordariomycetes</taxon>
        <taxon>Hypocreomycetidae</taxon>
        <taxon>Hypocreales</taxon>
        <taxon>Hypocreales incertae sedis</taxon>
        <taxon>Trichothecium</taxon>
    </lineage>
</organism>